<keyword evidence="3" id="KW-0675">Receptor</keyword>
<sequence length="112" mass="12713">MLLFLFRNTNHRETSAQTIEPLVGEVHVSEGDHVTLSCNYSNVYLFWYRQSPNRALQYLLQRGARTRSGGDHTADDRFESTAKRSSTLLTVGELRLADTALYYCALQVIGTQ</sequence>
<keyword evidence="8" id="KW-1185">Reference proteome</keyword>
<keyword evidence="2" id="KW-1064">Adaptive immunity</keyword>
<dbReference type="GO" id="GO:0002250">
    <property type="term" value="P:adaptive immune response"/>
    <property type="evidence" value="ECO:0007669"/>
    <property type="project" value="UniProtKB-KW"/>
</dbReference>
<dbReference type="InterPro" id="IPR036179">
    <property type="entry name" value="Ig-like_dom_sf"/>
</dbReference>
<evidence type="ECO:0000313" key="7">
    <source>
        <dbReference type="Ensembl" id="ENSPNAP00000079698.1"/>
    </source>
</evidence>
<dbReference type="AlphaFoldDB" id="A0AAR2LSX3"/>
<evidence type="ECO:0000256" key="2">
    <source>
        <dbReference type="ARBA" id="ARBA00023130"/>
    </source>
</evidence>
<dbReference type="Pfam" id="PF07686">
    <property type="entry name" value="V-set"/>
    <property type="match status" value="1"/>
</dbReference>
<dbReference type="Proteomes" id="UP001501920">
    <property type="component" value="Chromosome 2"/>
</dbReference>
<dbReference type="SMART" id="SM00409">
    <property type="entry name" value="IG"/>
    <property type="match status" value="1"/>
</dbReference>
<dbReference type="GO" id="GO:0042101">
    <property type="term" value="C:T cell receptor complex"/>
    <property type="evidence" value="ECO:0007669"/>
    <property type="project" value="UniProtKB-KW"/>
</dbReference>
<accession>A0AAR2LSX3</accession>
<keyword evidence="4" id="KW-0393">Immunoglobulin domain</keyword>
<keyword evidence="5" id="KW-1279">T cell receptor</keyword>
<evidence type="ECO:0000256" key="1">
    <source>
        <dbReference type="ARBA" id="ARBA00022729"/>
    </source>
</evidence>
<dbReference type="InterPro" id="IPR003599">
    <property type="entry name" value="Ig_sub"/>
</dbReference>
<reference evidence="7" key="3">
    <citation type="submission" date="2025-09" db="UniProtKB">
        <authorList>
            <consortium name="Ensembl"/>
        </authorList>
    </citation>
    <scope>IDENTIFICATION</scope>
</reference>
<reference evidence="7" key="2">
    <citation type="submission" date="2025-08" db="UniProtKB">
        <authorList>
            <consortium name="Ensembl"/>
        </authorList>
    </citation>
    <scope>IDENTIFICATION</scope>
</reference>
<dbReference type="InterPro" id="IPR007110">
    <property type="entry name" value="Ig-like_dom"/>
</dbReference>
<dbReference type="PANTHER" id="PTHR19367">
    <property type="entry name" value="T-CELL RECEPTOR ALPHA CHAIN V REGION"/>
    <property type="match status" value="1"/>
</dbReference>
<evidence type="ECO:0000259" key="6">
    <source>
        <dbReference type="PROSITE" id="PS50835"/>
    </source>
</evidence>
<evidence type="ECO:0000256" key="4">
    <source>
        <dbReference type="ARBA" id="ARBA00023319"/>
    </source>
</evidence>
<dbReference type="InterPro" id="IPR051287">
    <property type="entry name" value="TCR_variable_region"/>
</dbReference>
<evidence type="ECO:0000313" key="8">
    <source>
        <dbReference type="Proteomes" id="UP001501920"/>
    </source>
</evidence>
<dbReference type="Ensembl" id="ENSPNAT00000053773.1">
    <property type="protein sequence ID" value="ENSPNAP00000079698.1"/>
    <property type="gene ID" value="ENSPNAG00000031447.1"/>
</dbReference>
<dbReference type="InterPro" id="IPR013783">
    <property type="entry name" value="Ig-like_fold"/>
</dbReference>
<feature type="domain" description="Ig-like" evidence="6">
    <location>
        <begin position="21"/>
        <end position="112"/>
    </location>
</feature>
<keyword evidence="1" id="KW-0732">Signal</keyword>
<reference evidence="7 8" key="1">
    <citation type="submission" date="2020-10" db="EMBL/GenBank/DDBJ databases">
        <title>Pygocentrus nattereri (red-bellied piranha) genome, fPygNat1, primary haplotype.</title>
        <authorList>
            <person name="Myers G."/>
            <person name="Meyer A."/>
            <person name="Karagic N."/>
            <person name="Pippel M."/>
            <person name="Winkler S."/>
            <person name="Tracey A."/>
            <person name="Wood J."/>
            <person name="Formenti G."/>
            <person name="Howe K."/>
            <person name="Fedrigo O."/>
            <person name="Jarvis E.D."/>
        </authorList>
    </citation>
    <scope>NUCLEOTIDE SEQUENCE [LARGE SCALE GENOMIC DNA]</scope>
</reference>
<dbReference type="InterPro" id="IPR013106">
    <property type="entry name" value="Ig_V-set"/>
</dbReference>
<dbReference type="PROSITE" id="PS50835">
    <property type="entry name" value="IG_LIKE"/>
    <property type="match status" value="1"/>
</dbReference>
<dbReference type="GeneTree" id="ENSGT01140000283142"/>
<name>A0AAR2LSX3_PYGNA</name>
<protein>
    <recommendedName>
        <fullName evidence="6">Ig-like domain-containing protein</fullName>
    </recommendedName>
</protein>
<keyword evidence="5" id="KW-0391">Immunity</keyword>
<dbReference type="SMART" id="SM00406">
    <property type="entry name" value="IGv"/>
    <property type="match status" value="1"/>
</dbReference>
<organism evidence="7 8">
    <name type="scientific">Pygocentrus nattereri</name>
    <name type="common">Red-bellied piranha</name>
    <dbReference type="NCBI Taxonomy" id="42514"/>
    <lineage>
        <taxon>Eukaryota</taxon>
        <taxon>Metazoa</taxon>
        <taxon>Chordata</taxon>
        <taxon>Craniata</taxon>
        <taxon>Vertebrata</taxon>
        <taxon>Euteleostomi</taxon>
        <taxon>Actinopterygii</taxon>
        <taxon>Neopterygii</taxon>
        <taxon>Teleostei</taxon>
        <taxon>Ostariophysi</taxon>
        <taxon>Characiformes</taxon>
        <taxon>Characoidei</taxon>
        <taxon>Pygocentrus</taxon>
    </lineage>
</organism>
<dbReference type="Gene3D" id="2.60.40.10">
    <property type="entry name" value="Immunoglobulins"/>
    <property type="match status" value="1"/>
</dbReference>
<evidence type="ECO:0000256" key="5">
    <source>
        <dbReference type="ARBA" id="ARBA00043266"/>
    </source>
</evidence>
<evidence type="ECO:0000256" key="3">
    <source>
        <dbReference type="ARBA" id="ARBA00023170"/>
    </source>
</evidence>
<proteinExistence type="predicted"/>
<dbReference type="SUPFAM" id="SSF48726">
    <property type="entry name" value="Immunoglobulin"/>
    <property type="match status" value="1"/>
</dbReference>
<dbReference type="PANTHER" id="PTHR19367:SF18">
    <property type="entry name" value="T CELL RECEPTOR ALPHA VARIABLE 16"/>
    <property type="match status" value="1"/>
</dbReference>